<evidence type="ECO:0000313" key="17">
    <source>
        <dbReference type="WBParaSite" id="HDID_0000323901-mRNA-1"/>
    </source>
</evidence>
<keyword evidence="5 10" id="KW-0297">G-protein coupled receptor</keyword>
<feature type="transmembrane region" description="Helical" evidence="11">
    <location>
        <begin position="86"/>
        <end position="104"/>
    </location>
</feature>
<feature type="transmembrane region" description="Helical" evidence="11">
    <location>
        <begin position="286"/>
        <end position="311"/>
    </location>
</feature>
<comment type="subcellular location">
    <subcellularLocation>
        <location evidence="1">Cell membrane</location>
        <topology evidence="1">Multi-pass membrane protein</topology>
    </subcellularLocation>
</comment>
<evidence type="ECO:0000313" key="15">
    <source>
        <dbReference type="Proteomes" id="UP000274504"/>
    </source>
</evidence>
<keyword evidence="6 11" id="KW-0472">Membrane</keyword>
<evidence type="ECO:0000259" key="12">
    <source>
        <dbReference type="PROSITE" id="PS50262"/>
    </source>
</evidence>
<proteinExistence type="inferred from homology"/>
<reference evidence="17" key="1">
    <citation type="submission" date="2017-02" db="UniProtKB">
        <authorList>
            <consortium name="WormBaseParasite"/>
        </authorList>
    </citation>
    <scope>IDENTIFICATION</scope>
</reference>
<evidence type="ECO:0000256" key="6">
    <source>
        <dbReference type="ARBA" id="ARBA00023136"/>
    </source>
</evidence>
<accession>A0A0R3SEN2</accession>
<dbReference type="STRING" id="6216.A0A0R3SEN2"/>
<dbReference type="EMBL" id="UYSG01000940">
    <property type="protein sequence ID" value="VDL29256.1"/>
    <property type="molecule type" value="Genomic_DNA"/>
</dbReference>
<evidence type="ECO:0000256" key="8">
    <source>
        <dbReference type="ARBA" id="ARBA00023180"/>
    </source>
</evidence>
<evidence type="ECO:0000256" key="10">
    <source>
        <dbReference type="RuleBase" id="RU000688"/>
    </source>
</evidence>
<evidence type="ECO:0000256" key="11">
    <source>
        <dbReference type="SAM" id="Phobius"/>
    </source>
</evidence>
<evidence type="ECO:0000256" key="1">
    <source>
        <dbReference type="ARBA" id="ARBA00004651"/>
    </source>
</evidence>
<dbReference type="PROSITE" id="PS00237">
    <property type="entry name" value="G_PROTEIN_RECEP_F1_1"/>
    <property type="match status" value="1"/>
</dbReference>
<reference evidence="13 15" key="2">
    <citation type="submission" date="2018-11" db="EMBL/GenBank/DDBJ databases">
        <authorList>
            <consortium name="Pathogen Informatics"/>
        </authorList>
    </citation>
    <scope>NUCLEOTIDE SEQUENCE [LARGE SCALE GENOMIC DNA]</scope>
</reference>
<gene>
    <name evidence="13" type="ORF">HDID_LOCUS3237</name>
    <name evidence="14" type="ORF">WMSIL1_LOCUS8357</name>
</gene>
<keyword evidence="2" id="KW-1003">Cell membrane</keyword>
<sequence>MNGTSLYIHSEDFLCPNTQEEVEDKVFIIISISILSVIGVLSIIGNTLVLFVYCQSPCICCGFCFPIYPQSTLRYRKGLQHSQKKLLIALAVVDLLTALFVLPSDIGRKIFTLLNIRIYCDINNNIFIYALIDNARNIMFALEGSILTSIAIDRFMVIGCPYVKSMRSKWWTCTSETSGLSSGQVSCTDLQFKSTPSYVTEDVNFSLVVTLQEDFDPPRRSERCREFVATSQSSKNLGRQLGVLLPITLTTLVVTFFEVSVSLLYIKQHNSVDGNQPAVKLRYFLNRLYLISTLVTFPLVCGPYICVFLAIRSYDKKRARWHKGRSNQPKRSLRTAMTLFIATLVFYLTLLPVLIFHFGNWTTDTGSNADLAKDAHMHPGAVYIHHEFYYFNNAVNFFIYSWVSPAFRRRLKELCKPH</sequence>
<evidence type="ECO:0000313" key="14">
    <source>
        <dbReference type="EMBL" id="VUZ49183.1"/>
    </source>
</evidence>
<dbReference type="WBParaSite" id="HDID_0000323901-mRNA-1">
    <property type="protein sequence ID" value="HDID_0000323901-mRNA-1"/>
    <property type="gene ID" value="HDID_0000323901"/>
</dbReference>
<evidence type="ECO:0000256" key="3">
    <source>
        <dbReference type="ARBA" id="ARBA00022692"/>
    </source>
</evidence>
<keyword evidence="3 10" id="KW-0812">Transmembrane</keyword>
<reference evidence="14 16" key="3">
    <citation type="submission" date="2019-07" db="EMBL/GenBank/DDBJ databases">
        <authorList>
            <person name="Jastrzebski P J."/>
            <person name="Paukszto L."/>
            <person name="Jastrzebski P J."/>
        </authorList>
    </citation>
    <scope>NUCLEOTIDE SEQUENCE [LARGE SCALE GENOMIC DNA]</scope>
    <source>
        <strain evidence="14 16">WMS-il1</strain>
    </source>
</reference>
<dbReference type="CDD" id="cd00637">
    <property type="entry name" value="7tm_classA_rhodopsin-like"/>
    <property type="match status" value="1"/>
</dbReference>
<evidence type="ECO:0000256" key="7">
    <source>
        <dbReference type="ARBA" id="ARBA00023170"/>
    </source>
</evidence>
<dbReference type="PRINTS" id="PR00237">
    <property type="entry name" value="GPCRRHODOPSN"/>
</dbReference>
<protein>
    <submittedName>
        <fullName evidence="17">G_PROTEIN_RECEP_F1_2 domain-containing protein</fullName>
    </submittedName>
</protein>
<dbReference type="InterPro" id="IPR000276">
    <property type="entry name" value="GPCR_Rhodpsn"/>
</dbReference>
<feature type="transmembrane region" description="Helical" evidence="11">
    <location>
        <begin position="388"/>
        <end position="407"/>
    </location>
</feature>
<feature type="transmembrane region" description="Helical" evidence="11">
    <location>
        <begin position="50"/>
        <end position="68"/>
    </location>
</feature>
<feature type="transmembrane region" description="Helical" evidence="11">
    <location>
        <begin position="26"/>
        <end position="44"/>
    </location>
</feature>
<feature type="transmembrane region" description="Helical" evidence="11">
    <location>
        <begin position="332"/>
        <end position="358"/>
    </location>
</feature>
<evidence type="ECO:0000256" key="5">
    <source>
        <dbReference type="ARBA" id="ARBA00023040"/>
    </source>
</evidence>
<comment type="similarity">
    <text evidence="10">Belongs to the G-protein coupled receptor 1 family.</text>
</comment>
<dbReference type="Gene3D" id="1.20.1070.10">
    <property type="entry name" value="Rhodopsin 7-helix transmembrane proteins"/>
    <property type="match status" value="2"/>
</dbReference>
<organism evidence="17">
    <name type="scientific">Hymenolepis diminuta</name>
    <name type="common">Rat tapeworm</name>
    <dbReference type="NCBI Taxonomy" id="6216"/>
    <lineage>
        <taxon>Eukaryota</taxon>
        <taxon>Metazoa</taxon>
        <taxon>Spiralia</taxon>
        <taxon>Lophotrochozoa</taxon>
        <taxon>Platyhelminthes</taxon>
        <taxon>Cestoda</taxon>
        <taxon>Eucestoda</taxon>
        <taxon>Cyclophyllidea</taxon>
        <taxon>Hymenolepididae</taxon>
        <taxon>Hymenolepis</taxon>
    </lineage>
</organism>
<dbReference type="PANTHER" id="PTHR24246">
    <property type="entry name" value="OLFACTORY RECEPTOR AND ADENOSINE RECEPTOR"/>
    <property type="match status" value="1"/>
</dbReference>
<keyword evidence="16" id="KW-1185">Reference proteome</keyword>
<evidence type="ECO:0000313" key="13">
    <source>
        <dbReference type="EMBL" id="VDL29256.1"/>
    </source>
</evidence>
<evidence type="ECO:0000256" key="9">
    <source>
        <dbReference type="ARBA" id="ARBA00023224"/>
    </source>
</evidence>
<feature type="transmembrane region" description="Helical" evidence="11">
    <location>
        <begin position="241"/>
        <end position="266"/>
    </location>
</feature>
<dbReference type="InterPro" id="IPR017452">
    <property type="entry name" value="GPCR_Rhodpsn_7TM"/>
</dbReference>
<dbReference type="GO" id="GO:0004930">
    <property type="term" value="F:G protein-coupled receptor activity"/>
    <property type="evidence" value="ECO:0007669"/>
    <property type="project" value="UniProtKB-KW"/>
</dbReference>
<keyword evidence="4 11" id="KW-1133">Transmembrane helix</keyword>
<name>A0A0R3SEN2_HYMDI</name>
<evidence type="ECO:0000256" key="4">
    <source>
        <dbReference type="ARBA" id="ARBA00022989"/>
    </source>
</evidence>
<dbReference type="SUPFAM" id="SSF81321">
    <property type="entry name" value="Family A G protein-coupled receptor-like"/>
    <property type="match status" value="1"/>
</dbReference>
<keyword evidence="8" id="KW-0325">Glycoprotein</keyword>
<dbReference type="AlphaFoldDB" id="A0A0R3SEN2"/>
<keyword evidence="9 10" id="KW-0807">Transducer</keyword>
<evidence type="ECO:0000256" key="2">
    <source>
        <dbReference type="ARBA" id="ARBA00022475"/>
    </source>
</evidence>
<dbReference type="PANTHER" id="PTHR24246:SF27">
    <property type="entry name" value="ADENOSINE RECEPTOR, ISOFORM A"/>
    <property type="match status" value="1"/>
</dbReference>
<dbReference type="Proteomes" id="UP000321570">
    <property type="component" value="Unassembled WGS sequence"/>
</dbReference>
<feature type="domain" description="G-protein coupled receptors family 1 profile" evidence="12">
    <location>
        <begin position="45"/>
        <end position="400"/>
    </location>
</feature>
<dbReference type="EMBL" id="CABIJS010000322">
    <property type="protein sequence ID" value="VUZ49183.1"/>
    <property type="molecule type" value="Genomic_DNA"/>
</dbReference>
<dbReference type="GO" id="GO:0005886">
    <property type="term" value="C:plasma membrane"/>
    <property type="evidence" value="ECO:0007669"/>
    <property type="project" value="UniProtKB-SubCell"/>
</dbReference>
<dbReference type="Proteomes" id="UP000274504">
    <property type="component" value="Unassembled WGS sequence"/>
</dbReference>
<dbReference type="PROSITE" id="PS50262">
    <property type="entry name" value="G_PROTEIN_RECEP_F1_2"/>
    <property type="match status" value="1"/>
</dbReference>
<keyword evidence="7 10" id="KW-0675">Receptor</keyword>
<evidence type="ECO:0000313" key="16">
    <source>
        <dbReference type="Proteomes" id="UP000321570"/>
    </source>
</evidence>
<dbReference type="OrthoDB" id="6276049at2759"/>